<protein>
    <recommendedName>
        <fullName evidence="7">Major facilitator superfamily (MFS) profile domain-containing protein</fullName>
    </recommendedName>
</protein>
<evidence type="ECO:0000256" key="1">
    <source>
        <dbReference type="ARBA" id="ARBA00022692"/>
    </source>
</evidence>
<dbReference type="InterPro" id="IPR036259">
    <property type="entry name" value="MFS_trans_sf"/>
</dbReference>
<keyword evidence="3 4" id="KW-0472">Membrane</keyword>
<keyword evidence="2 4" id="KW-1133">Transmembrane helix</keyword>
<reference evidence="5" key="1">
    <citation type="submission" date="2010-06" db="EMBL/GenBank/DDBJ databases">
        <authorList>
            <person name="Muzny D."/>
            <person name="Qin X."/>
            <person name="Buhay C."/>
            <person name="Dugan-Rocha S."/>
            <person name="Ding Y."/>
            <person name="Chen G."/>
            <person name="Hawes A."/>
            <person name="Holder M."/>
            <person name="Jhangiani S."/>
            <person name="Johnson A."/>
            <person name="Khan Z."/>
            <person name="Li Z."/>
            <person name="Liu W."/>
            <person name="Liu X."/>
            <person name="Perez L."/>
            <person name="Shen H."/>
            <person name="Wang Q."/>
            <person name="Watt J."/>
            <person name="Xi L."/>
            <person name="Xin Y."/>
            <person name="Zhou J."/>
            <person name="Deng J."/>
            <person name="Jiang H."/>
            <person name="Liu Y."/>
            <person name="Qu J."/>
            <person name="Song X.-Z."/>
            <person name="Zhang L."/>
            <person name="Villasana D."/>
            <person name="Johnson A."/>
            <person name="Liu J."/>
            <person name="Liyanage D."/>
            <person name="Lorensuhewa L."/>
            <person name="Robinson T."/>
            <person name="Song A."/>
            <person name="Song B.-B."/>
            <person name="Dinh H."/>
            <person name="Thornton R."/>
            <person name="Coyle M."/>
            <person name="Francisco L."/>
            <person name="Jackson L."/>
            <person name="Javaid M."/>
            <person name="Korchina V."/>
            <person name="Kovar C."/>
            <person name="Mata R."/>
            <person name="Mathew T."/>
            <person name="Ngo R."/>
            <person name="Nguyen L."/>
            <person name="Nguyen N."/>
            <person name="Okwuonu G."/>
            <person name="Ongeri F."/>
            <person name="Pham C."/>
            <person name="Simmons D."/>
            <person name="Wilczek-Boney K."/>
            <person name="Hale W."/>
            <person name="Jakkamsetti A."/>
            <person name="Pham P."/>
            <person name="Ruth R."/>
            <person name="San Lucas F."/>
            <person name="Warren J."/>
            <person name="Zhang J."/>
            <person name="Zhao Z."/>
            <person name="Zhou C."/>
            <person name="Zhu D."/>
            <person name="Lee S."/>
            <person name="Bess C."/>
            <person name="Blankenburg K."/>
            <person name="Forbes L."/>
            <person name="Fu Q."/>
            <person name="Gubbala S."/>
            <person name="Hirani K."/>
            <person name="Jayaseelan J.C."/>
            <person name="Lara F."/>
            <person name="Munidasa M."/>
            <person name="Palculict T."/>
            <person name="Patil S."/>
            <person name="Pu L.-L."/>
            <person name="Saada N."/>
            <person name="Tang L."/>
            <person name="Weissenberger G."/>
            <person name="Zhu Y."/>
            <person name="Hemphill L."/>
            <person name="Shang Y."/>
            <person name="Youmans B."/>
            <person name="Ayvaz T."/>
            <person name="Ross M."/>
            <person name="Santibanez J."/>
            <person name="Aqrawi P."/>
            <person name="Gross S."/>
            <person name="Joshi V."/>
            <person name="Fowler G."/>
            <person name="Nazareth L."/>
            <person name="Reid J."/>
            <person name="Worley K."/>
            <person name="Petrosino J."/>
            <person name="Highlander S."/>
            <person name="Gibbs R."/>
        </authorList>
    </citation>
    <scope>NUCLEOTIDE SEQUENCE [LARGE SCALE GENOMIC DNA]</scope>
    <source>
        <strain evidence="5">ATCC 35910</strain>
    </source>
</reference>
<comment type="caution">
    <text evidence="5">The sequence shown here is derived from an EMBL/GenBank/DDBJ whole genome shotgun (WGS) entry which is preliminary data.</text>
</comment>
<gene>
    <name evidence="5" type="ORF">HMPREF0204_13184</name>
</gene>
<dbReference type="PANTHER" id="PTHR24002">
    <property type="entry name" value="SOLUTE CARRIER FAMILY 22 MEMBER 18"/>
    <property type="match status" value="1"/>
</dbReference>
<evidence type="ECO:0000256" key="4">
    <source>
        <dbReference type="SAM" id="Phobius"/>
    </source>
</evidence>
<dbReference type="EMBL" id="ACKQ02000007">
    <property type="protein sequence ID" value="EFK34115.1"/>
    <property type="molecule type" value="Genomic_DNA"/>
</dbReference>
<feature type="transmembrane region" description="Helical" evidence="4">
    <location>
        <begin position="35"/>
        <end position="60"/>
    </location>
</feature>
<evidence type="ECO:0000313" key="6">
    <source>
        <dbReference type="Proteomes" id="UP000002969"/>
    </source>
</evidence>
<accession>A0ABP2IKB2</accession>
<dbReference type="InterPro" id="IPR011701">
    <property type="entry name" value="MFS"/>
</dbReference>
<evidence type="ECO:0008006" key="7">
    <source>
        <dbReference type="Google" id="ProtNLM"/>
    </source>
</evidence>
<proteinExistence type="predicted"/>
<dbReference type="SUPFAM" id="SSF103473">
    <property type="entry name" value="MFS general substrate transporter"/>
    <property type="match status" value="1"/>
</dbReference>
<evidence type="ECO:0000256" key="2">
    <source>
        <dbReference type="ARBA" id="ARBA00022989"/>
    </source>
</evidence>
<evidence type="ECO:0000256" key="3">
    <source>
        <dbReference type="ARBA" id="ARBA00023136"/>
    </source>
</evidence>
<evidence type="ECO:0000313" key="5">
    <source>
        <dbReference type="EMBL" id="EFK34115.1"/>
    </source>
</evidence>
<sequence length="185" mass="20152">MKFFVLIGLLFYVGINVFQFNFTLFLKDIYHGTPVLIGSILTFVGICEIITRAILLPWLLKLFSDKNIGTAGLIIVGIGLGLILTSIYVNSAVVISLAVIAIISGEGLFDPIYNGILSKSVEENEQGKLQGLNQSLQSANNVLVPLGVAAIYFYSPTILYATVMFIAFGAAVMFTNYNSSNQQRK</sequence>
<dbReference type="PANTHER" id="PTHR24002:SF3">
    <property type="entry name" value="SOLUTE CARRIER FAMILY 22 MEMBER 18"/>
    <property type="match status" value="1"/>
</dbReference>
<dbReference type="Gene3D" id="1.20.1250.20">
    <property type="entry name" value="MFS general substrate transporter like domains"/>
    <property type="match status" value="1"/>
</dbReference>
<dbReference type="Pfam" id="PF07690">
    <property type="entry name" value="MFS_1"/>
    <property type="match status" value="1"/>
</dbReference>
<organism evidence="5 6">
    <name type="scientific">Chryseobacterium gleum ATCC 35910</name>
    <dbReference type="NCBI Taxonomy" id="525257"/>
    <lineage>
        <taxon>Bacteria</taxon>
        <taxon>Pseudomonadati</taxon>
        <taxon>Bacteroidota</taxon>
        <taxon>Flavobacteriia</taxon>
        <taxon>Flavobacteriales</taxon>
        <taxon>Weeksellaceae</taxon>
        <taxon>Chryseobacterium group</taxon>
        <taxon>Chryseobacterium</taxon>
    </lineage>
</organism>
<keyword evidence="6" id="KW-1185">Reference proteome</keyword>
<feature type="transmembrane region" description="Helical" evidence="4">
    <location>
        <begin position="72"/>
        <end position="103"/>
    </location>
</feature>
<name>A0ABP2IKB2_CHRGE</name>
<dbReference type="Proteomes" id="UP000002969">
    <property type="component" value="Unassembled WGS sequence"/>
</dbReference>
<keyword evidence="1 4" id="KW-0812">Transmembrane</keyword>
<feature type="transmembrane region" description="Helical" evidence="4">
    <location>
        <begin position="151"/>
        <end position="175"/>
    </location>
</feature>